<feature type="compositionally biased region" description="Low complexity" evidence="2">
    <location>
        <begin position="903"/>
        <end position="914"/>
    </location>
</feature>
<feature type="compositionally biased region" description="Low complexity" evidence="2">
    <location>
        <begin position="325"/>
        <end position="342"/>
    </location>
</feature>
<gene>
    <name evidence="3" type="ORF">PISMIDRAFT_17886</name>
</gene>
<feature type="region of interest" description="Disordered" evidence="2">
    <location>
        <begin position="1"/>
        <end position="64"/>
    </location>
</feature>
<dbReference type="STRING" id="765257.A0A0C9XMK3"/>
<feature type="compositionally biased region" description="Basic and acidic residues" evidence="2">
    <location>
        <begin position="759"/>
        <end position="770"/>
    </location>
</feature>
<feature type="compositionally biased region" description="Polar residues" evidence="2">
    <location>
        <begin position="381"/>
        <end position="391"/>
    </location>
</feature>
<reference evidence="4" key="2">
    <citation type="submission" date="2015-01" db="EMBL/GenBank/DDBJ databases">
        <title>Evolutionary Origins and Diversification of the Mycorrhizal Mutualists.</title>
        <authorList>
            <consortium name="DOE Joint Genome Institute"/>
            <consortium name="Mycorrhizal Genomics Consortium"/>
            <person name="Kohler A."/>
            <person name="Kuo A."/>
            <person name="Nagy L.G."/>
            <person name="Floudas D."/>
            <person name="Copeland A."/>
            <person name="Barry K.W."/>
            <person name="Cichocki N."/>
            <person name="Veneault-Fourrey C."/>
            <person name="LaButti K."/>
            <person name="Lindquist E.A."/>
            <person name="Lipzen A."/>
            <person name="Lundell T."/>
            <person name="Morin E."/>
            <person name="Murat C."/>
            <person name="Riley R."/>
            <person name="Ohm R."/>
            <person name="Sun H."/>
            <person name="Tunlid A."/>
            <person name="Henrissat B."/>
            <person name="Grigoriev I.V."/>
            <person name="Hibbett D.S."/>
            <person name="Martin F."/>
        </authorList>
    </citation>
    <scope>NUCLEOTIDE SEQUENCE [LARGE SCALE GENOMIC DNA]</scope>
    <source>
        <strain evidence="4">441</strain>
    </source>
</reference>
<sequence length="932" mass="102498">MSHYPWHGEDLGSSVPMPQADSPESDLVSGSPRSALLSLPAENDLRQHARGPSQKFRRRRERVHSSATPRELLRLLINEEYESRQTRKVLHGVFTRLEQETQRALDAQRRLEDSLTRARSFSNARVAAQQDAARAKEELRLYKLQLENAQTEISRAQDIVRTVEAQRDEAEDVAASARTKARQLRQERLIDLAREEGRRLGFEEGIRRGRKLRYREDRAMGIDDGRLQMEDVATNTVDRLLAARDEFEEESEPSDPPIPREVHPPPDLDGEQTPTLEQRPRSSRRRRNPEPEVVRPVPHISQPIVIPASPVEPPPGATTSVPSIASNPSRPPSAFSRPASIRNVPPTVNHAEIHIPPDGYIPTADPDSGIVLPPPHELQRNIPSPTLSQRTMVPVPESEGIRRRDFARESYRRQQRRSSIDSTASTKLSASTMSQLGDLVGLPGQPGSTSLPQRRGGRDRDRREGLSVIHEVPSSYSMDYPSSAAGPSHSRRQSRTSDREPVDGEATLRRQDSGRSKQKLADELRYSDTTAPEEWRRQGAKVQSQASGSAMNRRRPSQVTTPAPLSPLQSPQPTLQPNLRGAPPTFQPQFQGHPSYYSEADQRRFSSGSSVPEINIEPPSGPSSDAPSRGTANHHQMSGFLSPDHANIPLPIPPPAGYQGYQQRPSSPASLIPTVPNSPVIPNPGPGQMFNRLSVGEPPTRYTPTRPNANNAGDGPVIPQNLRPAPQRYSLYAPASPQPVDRGRERQPESARNPYGPPELERERGRDQHSRTYSYPTSPTPAGLAYPAPPISRGSARPTSPSQSTLDERRRSAAGMTPGHTPTPGPGSTGRYSVPPEAAASGGPGKRYSVPGEATSNASSTTTRYAVPGQTSSQGSQPRGGHQRYDPRMYNDPAYLSSRESLDTMTDANTAANAGRGGRVPGSPTRRHERLR</sequence>
<proteinExistence type="predicted"/>
<keyword evidence="4" id="KW-1185">Reference proteome</keyword>
<feature type="coiled-coil region" evidence="1">
    <location>
        <begin position="97"/>
        <end position="187"/>
    </location>
</feature>
<evidence type="ECO:0000256" key="1">
    <source>
        <dbReference type="SAM" id="Coils"/>
    </source>
</evidence>
<feature type="compositionally biased region" description="Basic and acidic residues" evidence="2">
    <location>
        <begin position="495"/>
        <end position="526"/>
    </location>
</feature>
<organism evidence="3 4">
    <name type="scientific">Pisolithus microcarpus 441</name>
    <dbReference type="NCBI Taxonomy" id="765257"/>
    <lineage>
        <taxon>Eukaryota</taxon>
        <taxon>Fungi</taxon>
        <taxon>Dikarya</taxon>
        <taxon>Basidiomycota</taxon>
        <taxon>Agaricomycotina</taxon>
        <taxon>Agaricomycetes</taxon>
        <taxon>Agaricomycetidae</taxon>
        <taxon>Boletales</taxon>
        <taxon>Sclerodermatineae</taxon>
        <taxon>Pisolithaceae</taxon>
        <taxon>Pisolithus</taxon>
    </lineage>
</organism>
<dbReference type="HOGENOM" id="CLU_335288_0_0_1"/>
<feature type="compositionally biased region" description="Polar residues" evidence="2">
    <location>
        <begin position="660"/>
        <end position="669"/>
    </location>
</feature>
<feature type="region of interest" description="Disordered" evidence="2">
    <location>
        <begin position="246"/>
        <end position="932"/>
    </location>
</feature>
<dbReference type="Proteomes" id="UP000054018">
    <property type="component" value="Unassembled WGS sequence"/>
</dbReference>
<evidence type="ECO:0000313" key="4">
    <source>
        <dbReference type="Proteomes" id="UP000054018"/>
    </source>
</evidence>
<feature type="compositionally biased region" description="Basic and acidic residues" evidence="2">
    <location>
        <begin position="456"/>
        <end position="465"/>
    </location>
</feature>
<dbReference type="EMBL" id="KN833986">
    <property type="protein sequence ID" value="KIK13600.1"/>
    <property type="molecule type" value="Genomic_DNA"/>
</dbReference>
<keyword evidence="1" id="KW-0175">Coiled coil</keyword>
<feature type="compositionally biased region" description="Polar residues" evidence="2">
    <location>
        <begin position="702"/>
        <end position="711"/>
    </location>
</feature>
<evidence type="ECO:0000313" key="3">
    <source>
        <dbReference type="EMBL" id="KIK13600.1"/>
    </source>
</evidence>
<feature type="compositionally biased region" description="Polar residues" evidence="2">
    <location>
        <begin position="420"/>
        <end position="435"/>
    </location>
</feature>
<feature type="compositionally biased region" description="Polar residues" evidence="2">
    <location>
        <begin position="622"/>
        <end position="636"/>
    </location>
</feature>
<feature type="compositionally biased region" description="Basic and acidic residues" evidence="2">
    <location>
        <begin position="1"/>
        <end position="10"/>
    </location>
</feature>
<feature type="compositionally biased region" description="Basic and acidic residues" evidence="2">
    <location>
        <begin position="399"/>
        <end position="412"/>
    </location>
</feature>
<feature type="compositionally biased region" description="Polar residues" evidence="2">
    <location>
        <begin position="541"/>
        <end position="550"/>
    </location>
</feature>
<feature type="compositionally biased region" description="Low complexity" evidence="2">
    <location>
        <begin position="560"/>
        <end position="577"/>
    </location>
</feature>
<dbReference type="OrthoDB" id="3268221at2759"/>
<name>A0A0C9XMK3_9AGAM</name>
<protein>
    <submittedName>
        <fullName evidence="3">Uncharacterized protein</fullName>
    </submittedName>
</protein>
<accession>A0A0C9XMK3</accession>
<evidence type="ECO:0000256" key="2">
    <source>
        <dbReference type="SAM" id="MobiDB-lite"/>
    </source>
</evidence>
<feature type="compositionally biased region" description="Polar residues" evidence="2">
    <location>
        <begin position="854"/>
        <end position="877"/>
    </location>
</feature>
<dbReference type="AlphaFoldDB" id="A0A0C9XMK3"/>
<reference evidence="3 4" key="1">
    <citation type="submission" date="2014-04" db="EMBL/GenBank/DDBJ databases">
        <authorList>
            <consortium name="DOE Joint Genome Institute"/>
            <person name="Kuo A."/>
            <person name="Kohler A."/>
            <person name="Costa M.D."/>
            <person name="Nagy L.G."/>
            <person name="Floudas D."/>
            <person name="Copeland A."/>
            <person name="Barry K.W."/>
            <person name="Cichocki N."/>
            <person name="Veneault-Fourrey C."/>
            <person name="LaButti K."/>
            <person name="Lindquist E.A."/>
            <person name="Lipzen A."/>
            <person name="Lundell T."/>
            <person name="Morin E."/>
            <person name="Murat C."/>
            <person name="Sun H."/>
            <person name="Tunlid A."/>
            <person name="Henrissat B."/>
            <person name="Grigoriev I.V."/>
            <person name="Hibbett D.S."/>
            <person name="Martin F."/>
            <person name="Nordberg H.P."/>
            <person name="Cantor M.N."/>
            <person name="Hua S.X."/>
        </authorList>
    </citation>
    <scope>NUCLEOTIDE SEQUENCE [LARGE SCALE GENOMIC DNA]</scope>
    <source>
        <strain evidence="3 4">441</strain>
    </source>
</reference>